<evidence type="ECO:0000313" key="3">
    <source>
        <dbReference type="Proteomes" id="UP000248090"/>
    </source>
</evidence>
<dbReference type="InterPro" id="IPR045767">
    <property type="entry name" value="DUF6134"/>
</dbReference>
<evidence type="ECO:0008006" key="4">
    <source>
        <dbReference type="Google" id="ProtNLM"/>
    </source>
</evidence>
<accession>A0ABX5LRC1</accession>
<organism evidence="2 3">
    <name type="scientific">Pokkaliibacter plantistimulans</name>
    <dbReference type="NCBI Taxonomy" id="1635171"/>
    <lineage>
        <taxon>Bacteria</taxon>
        <taxon>Pseudomonadati</taxon>
        <taxon>Pseudomonadota</taxon>
        <taxon>Gammaproteobacteria</taxon>
        <taxon>Oceanospirillales</taxon>
        <taxon>Balneatrichaceae</taxon>
        <taxon>Pokkaliibacter</taxon>
    </lineage>
</organism>
<evidence type="ECO:0000256" key="1">
    <source>
        <dbReference type="SAM" id="SignalP"/>
    </source>
</evidence>
<feature type="chain" id="PRO_5046876986" description="DUF3108 domain-containing protein" evidence="1">
    <location>
        <begin position="23"/>
        <end position="253"/>
    </location>
</feature>
<feature type="signal peptide" evidence="1">
    <location>
        <begin position="1"/>
        <end position="22"/>
    </location>
</feature>
<keyword evidence="3" id="KW-1185">Reference proteome</keyword>
<proteinExistence type="predicted"/>
<keyword evidence="1" id="KW-0732">Signal</keyword>
<dbReference type="RefSeq" id="WP_110189714.1">
    <property type="nucleotide sequence ID" value="NZ_CP177354.1"/>
</dbReference>
<dbReference type="Pfam" id="PF19630">
    <property type="entry name" value="DUF6134"/>
    <property type="match status" value="1"/>
</dbReference>
<evidence type="ECO:0000313" key="2">
    <source>
        <dbReference type="EMBL" id="PXF28921.1"/>
    </source>
</evidence>
<reference evidence="2 3" key="1">
    <citation type="submission" date="2015-03" db="EMBL/GenBank/DDBJ databases">
        <authorList>
            <person name="Krishnan R."/>
            <person name="Midha S."/>
            <person name="Patil P.B."/>
            <person name="Rameshkumar N."/>
        </authorList>
    </citation>
    <scope>NUCLEOTIDE SEQUENCE [LARGE SCALE GENOMIC DNA]</scope>
    <source>
        <strain evidence="2 3">L1E11</strain>
    </source>
</reference>
<gene>
    <name evidence="2" type="ORF">WH50_23535</name>
</gene>
<comment type="caution">
    <text evidence="2">The sequence shown here is derived from an EMBL/GenBank/DDBJ whole genome shotgun (WGS) entry which is preliminary data.</text>
</comment>
<sequence>MSRLLLWLLVMLTVSGPTICVAATPAAAMPAQPDWQHLYGKQPLRFTVMRKGQAIGSYTTRFVDDDAGGFRVEAQMAIEVKVLLWDYRYQYQAEEVWQRSRSGDVLDQLQVAVNDDGQPFRLSLQRQGQQLVGRSSDGELAVTLPMLTTQHYNAAVLRQSQVLNTLTGKVNRIKVVALGQQVISAQGQQRQAQHYRYEGELHDTEVWYDGEGRWLRLRFRGKDGTPIEFICQQCGLPEAQQADGRPASADHAG</sequence>
<protein>
    <recommendedName>
        <fullName evidence="4">DUF3108 domain-containing protein</fullName>
    </recommendedName>
</protein>
<name>A0ABX5LRC1_9GAMM</name>
<dbReference type="Proteomes" id="UP000248090">
    <property type="component" value="Unassembled WGS sequence"/>
</dbReference>
<dbReference type="EMBL" id="LAPT01000138">
    <property type="protein sequence ID" value="PXF28921.1"/>
    <property type="molecule type" value="Genomic_DNA"/>
</dbReference>